<evidence type="ECO:0000256" key="2">
    <source>
        <dbReference type="ARBA" id="ARBA00022723"/>
    </source>
</evidence>
<gene>
    <name evidence="4" type="ORF">Ae201684_007833</name>
</gene>
<dbReference type="PANTHER" id="PTHR38567:SF1">
    <property type="entry name" value="DUF4291 DOMAIN-CONTAINING PROTEIN"/>
    <property type="match status" value="1"/>
</dbReference>
<proteinExistence type="predicted"/>
<comment type="caution">
    <text evidence="4">The sequence shown here is derived from an EMBL/GenBank/DDBJ whole genome shotgun (WGS) entry which is preliminary data.</text>
</comment>
<evidence type="ECO:0000313" key="4">
    <source>
        <dbReference type="EMBL" id="KAF0735829.1"/>
    </source>
</evidence>
<dbReference type="AlphaFoldDB" id="A0A6G0X733"/>
<dbReference type="VEuPathDB" id="FungiDB:AeMF1_011433"/>
<organism evidence="4 5">
    <name type="scientific">Aphanomyces euteiches</name>
    <dbReference type="NCBI Taxonomy" id="100861"/>
    <lineage>
        <taxon>Eukaryota</taxon>
        <taxon>Sar</taxon>
        <taxon>Stramenopiles</taxon>
        <taxon>Oomycota</taxon>
        <taxon>Saprolegniomycetes</taxon>
        <taxon>Saprolegniales</taxon>
        <taxon>Verrucalvaceae</taxon>
        <taxon>Aphanomyces</taxon>
    </lineage>
</organism>
<dbReference type="Pfam" id="PF14124">
    <property type="entry name" value="DUF4291"/>
    <property type="match status" value="1"/>
</dbReference>
<dbReference type="InterPro" id="IPR025633">
    <property type="entry name" value="DUF4291"/>
</dbReference>
<dbReference type="Proteomes" id="UP000481153">
    <property type="component" value="Unassembled WGS sequence"/>
</dbReference>
<dbReference type="GO" id="GO:0046872">
    <property type="term" value="F:metal ion binding"/>
    <property type="evidence" value="ECO:0007669"/>
    <property type="project" value="UniProtKB-KW"/>
</dbReference>
<dbReference type="VEuPathDB" id="FungiDB:AeMF1_005222"/>
<protein>
    <recommendedName>
        <fullName evidence="3">DDE Tnp4 domain-containing protein</fullName>
    </recommendedName>
</protein>
<dbReference type="EMBL" id="VJMJ01000093">
    <property type="protein sequence ID" value="KAF0735829.1"/>
    <property type="molecule type" value="Genomic_DNA"/>
</dbReference>
<evidence type="ECO:0000259" key="3">
    <source>
        <dbReference type="Pfam" id="PF13359"/>
    </source>
</evidence>
<reference evidence="4 5" key="1">
    <citation type="submission" date="2019-07" db="EMBL/GenBank/DDBJ databases">
        <title>Genomics analysis of Aphanomyces spp. identifies a new class of oomycete effector associated with host adaptation.</title>
        <authorList>
            <person name="Gaulin E."/>
        </authorList>
    </citation>
    <scope>NUCLEOTIDE SEQUENCE [LARGE SCALE GENOMIC DNA]</scope>
    <source>
        <strain evidence="4 5">ATCC 201684</strain>
    </source>
</reference>
<accession>A0A6G0X733</accession>
<keyword evidence="2" id="KW-0479">Metal-binding</keyword>
<dbReference type="Pfam" id="PF13359">
    <property type="entry name" value="DDE_Tnp_4"/>
    <property type="match status" value="1"/>
</dbReference>
<sequence>MSRSWAQAAMTTGFLSVEAMEQASVLCAAVIVAASVVVSDGRCLTKSRQNVYAFQNDKWGQVKENAQSEGWFRRNLRCSRSTYETIVQRVADKWCYVHERLHHNTVFGIDDRVAMALLHHNTVFGIDDRVAMALQYLTHADGYDPTAEIFGISKTRAYMYVCQVVLFVNKCFLSRTVRLPNDSAEWEEIRRGFEMKAGFPNCYGALDGSLIPIKRFADFDGWYCRKGFPAFNMQAVVDDKLRFRSYSLRSGSQNDKSLFNHSRFGRTCHKVVPVGDCFVGDTGYKLYEHIMTPYPILSHMSDEDRAVLRFVEDTFRIHQTVFLHDTPEQMAALITCTLVLHNWFIDLDDYEVDDDDTTNKENWMYIGGDDIYPHELHLIDGEQAESARSKIRDYLFKNHCSSGESQPLSFNWDLVALNISRPKSNCENLSQVNDGLVVHSSSRDLSSPFFKMEGLAVELYRDAVKTWPSNGQVIYAQHTSTHVIVYQAYNAEIAEALLRAQCFHSPEVARAGFIMTRMTWIKPNFLWMMHRSSWARARNQERIVALKLQRQGFDQLVQTGVVSSFYQSTFESKDEWRTQLSASNVRIQWDPDHRPNGAKHPTRRAIQIGVRGEALLKLSTDMLDGIIDVTPFVHEQQREDPMDDSVWLDNLIVPVERIYDPHQSSC</sequence>
<dbReference type="PANTHER" id="PTHR38567">
    <property type="entry name" value="DUF4291 DOMAIN-CONTAINING PROTEIN"/>
    <property type="match status" value="1"/>
</dbReference>
<comment type="cofactor">
    <cofactor evidence="1">
        <name>a divalent metal cation</name>
        <dbReference type="ChEBI" id="CHEBI:60240"/>
    </cofactor>
</comment>
<dbReference type="InterPro" id="IPR027806">
    <property type="entry name" value="HARBI1_dom"/>
</dbReference>
<evidence type="ECO:0000256" key="1">
    <source>
        <dbReference type="ARBA" id="ARBA00001968"/>
    </source>
</evidence>
<name>A0A6G0X733_9STRA</name>
<feature type="domain" description="DDE Tnp4" evidence="3">
    <location>
        <begin position="206"/>
        <end position="342"/>
    </location>
</feature>
<keyword evidence="5" id="KW-1185">Reference proteome</keyword>
<evidence type="ECO:0000313" key="5">
    <source>
        <dbReference type="Proteomes" id="UP000481153"/>
    </source>
</evidence>